<proteinExistence type="predicted"/>
<accession>A0ACD3AWW9</accession>
<reference evidence="1 2" key="1">
    <citation type="journal article" date="2019" name="Nat. Ecol. Evol.">
        <title>Megaphylogeny resolves global patterns of mushroom evolution.</title>
        <authorList>
            <person name="Varga T."/>
            <person name="Krizsan K."/>
            <person name="Foldi C."/>
            <person name="Dima B."/>
            <person name="Sanchez-Garcia M."/>
            <person name="Sanchez-Ramirez S."/>
            <person name="Szollosi G.J."/>
            <person name="Szarkandi J.G."/>
            <person name="Papp V."/>
            <person name="Albert L."/>
            <person name="Andreopoulos W."/>
            <person name="Angelini C."/>
            <person name="Antonin V."/>
            <person name="Barry K.W."/>
            <person name="Bougher N.L."/>
            <person name="Buchanan P."/>
            <person name="Buyck B."/>
            <person name="Bense V."/>
            <person name="Catcheside P."/>
            <person name="Chovatia M."/>
            <person name="Cooper J."/>
            <person name="Damon W."/>
            <person name="Desjardin D."/>
            <person name="Finy P."/>
            <person name="Geml J."/>
            <person name="Haridas S."/>
            <person name="Hughes K."/>
            <person name="Justo A."/>
            <person name="Karasinski D."/>
            <person name="Kautmanova I."/>
            <person name="Kiss B."/>
            <person name="Kocsube S."/>
            <person name="Kotiranta H."/>
            <person name="LaButti K.M."/>
            <person name="Lechner B.E."/>
            <person name="Liimatainen K."/>
            <person name="Lipzen A."/>
            <person name="Lukacs Z."/>
            <person name="Mihaltcheva S."/>
            <person name="Morgado L.N."/>
            <person name="Niskanen T."/>
            <person name="Noordeloos M.E."/>
            <person name="Ohm R.A."/>
            <person name="Ortiz-Santana B."/>
            <person name="Ovrebo C."/>
            <person name="Racz N."/>
            <person name="Riley R."/>
            <person name="Savchenko A."/>
            <person name="Shiryaev A."/>
            <person name="Soop K."/>
            <person name="Spirin V."/>
            <person name="Szebenyi C."/>
            <person name="Tomsovsky M."/>
            <person name="Tulloss R.E."/>
            <person name="Uehling J."/>
            <person name="Grigoriev I.V."/>
            <person name="Vagvolgyi C."/>
            <person name="Papp T."/>
            <person name="Martin F.M."/>
            <person name="Miettinen O."/>
            <person name="Hibbett D.S."/>
            <person name="Nagy L.G."/>
        </authorList>
    </citation>
    <scope>NUCLEOTIDE SEQUENCE [LARGE SCALE GENOMIC DNA]</scope>
    <source>
        <strain evidence="1 2">NL-1719</strain>
    </source>
</reference>
<dbReference type="EMBL" id="ML208316">
    <property type="protein sequence ID" value="TFK70243.1"/>
    <property type="molecule type" value="Genomic_DNA"/>
</dbReference>
<protein>
    <submittedName>
        <fullName evidence="1">Uncharacterized protein</fullName>
    </submittedName>
</protein>
<sequence length="292" mass="31490">MSCSRIAQRLPIDDKAKANFKPQEGVNMAIQTLFITPETRATGKIPPPQHTPSALELADDCAALSEGLHQRRAAIPYNSVTMDYFNAIRSLDDTILDIRHLALRSTSPTRWPFARVRPNAAKIAQYRQRLDCALGLFNMRLLMLSCSLLDRCHGLHISPSGTFTGLTVDPPTDPGLIMERSEGIDEAAARSGEISSLAVLLFHSQSPQSSIANDQLGTPIIVPRQGAEVTLLCTTTGTMVVTNLAGDCNVSSVSRTVVNTDSRCADEGRSASSGLSESLVIDLDDADGYSSY</sequence>
<dbReference type="Proteomes" id="UP000308600">
    <property type="component" value="Unassembled WGS sequence"/>
</dbReference>
<evidence type="ECO:0000313" key="1">
    <source>
        <dbReference type="EMBL" id="TFK70243.1"/>
    </source>
</evidence>
<evidence type="ECO:0000313" key="2">
    <source>
        <dbReference type="Proteomes" id="UP000308600"/>
    </source>
</evidence>
<name>A0ACD3AWW9_9AGAR</name>
<organism evidence="1 2">
    <name type="scientific">Pluteus cervinus</name>
    <dbReference type="NCBI Taxonomy" id="181527"/>
    <lineage>
        <taxon>Eukaryota</taxon>
        <taxon>Fungi</taxon>
        <taxon>Dikarya</taxon>
        <taxon>Basidiomycota</taxon>
        <taxon>Agaricomycotina</taxon>
        <taxon>Agaricomycetes</taxon>
        <taxon>Agaricomycetidae</taxon>
        <taxon>Agaricales</taxon>
        <taxon>Pluteineae</taxon>
        <taxon>Pluteaceae</taxon>
        <taxon>Pluteus</taxon>
    </lineage>
</organism>
<keyword evidence="2" id="KW-1185">Reference proteome</keyword>
<gene>
    <name evidence="1" type="ORF">BDN72DRAFT_896609</name>
</gene>